<dbReference type="InterPro" id="IPR013815">
    <property type="entry name" value="ATP_grasp_subdomain_1"/>
</dbReference>
<keyword evidence="6" id="KW-0436">Ligase</keyword>
<dbReference type="InterPro" id="IPR013651">
    <property type="entry name" value="ATP-grasp_RimK-type"/>
</dbReference>
<evidence type="ECO:0000259" key="5">
    <source>
        <dbReference type="PROSITE" id="PS50975"/>
    </source>
</evidence>
<keyword evidence="3 4" id="KW-0067">ATP-binding</keyword>
<dbReference type="RefSeq" id="WP_091498727.1">
    <property type="nucleotide sequence ID" value="NZ_FODJ01000009.1"/>
</dbReference>
<dbReference type="Gene3D" id="3.30.1490.20">
    <property type="entry name" value="ATP-grasp fold, A domain"/>
    <property type="match status" value="1"/>
</dbReference>
<dbReference type="GO" id="GO:0005737">
    <property type="term" value="C:cytoplasm"/>
    <property type="evidence" value="ECO:0007669"/>
    <property type="project" value="TreeGrafter"/>
</dbReference>
<dbReference type="PANTHER" id="PTHR21621:SF0">
    <property type="entry name" value="BETA-CITRYLGLUTAMATE SYNTHASE B-RELATED"/>
    <property type="match status" value="1"/>
</dbReference>
<dbReference type="EMBL" id="FODJ01000009">
    <property type="protein sequence ID" value="SEO57807.1"/>
    <property type="molecule type" value="Genomic_DNA"/>
</dbReference>
<dbReference type="NCBIfam" id="TIGR00768">
    <property type="entry name" value="rimK_fam"/>
    <property type="match status" value="1"/>
</dbReference>
<dbReference type="GO" id="GO:0016879">
    <property type="term" value="F:ligase activity, forming carbon-nitrogen bonds"/>
    <property type="evidence" value="ECO:0007669"/>
    <property type="project" value="TreeGrafter"/>
</dbReference>
<dbReference type="Proteomes" id="UP000199300">
    <property type="component" value="Unassembled WGS sequence"/>
</dbReference>
<sequence>MNKKGWLIYNSGLISNKFSEIHQWYIKTAKKHAIDLVGIPNQALIPSVLNNRLTIQHNGLTPDFVLYLDKDISLANQLESIGIPLFNSAQTIELCDNKISMHQQLAMSKLPQPDTIFAPMLFQDMKNPSEHFLTEVEQQLDYPLVIKEAFGSFGQQVYLIKNRDELEQMAKKLIRIPHLFQRYLPSSHGKDVRIHVVGDQVVAAMQRQSSTDFRANITSGGQMFHFKPDESFCQVAINASKAVGADFSGVDLLFGENGEPIICEVNSNAHIKNIHDCTGIDVTETIFTYILNQLAEK</sequence>
<dbReference type="PANTHER" id="PTHR21621">
    <property type="entry name" value="RIBOSOMAL PROTEIN S6 MODIFICATION PROTEIN"/>
    <property type="match status" value="1"/>
</dbReference>
<keyword evidence="2 4" id="KW-0547">Nucleotide-binding</keyword>
<evidence type="ECO:0000256" key="1">
    <source>
        <dbReference type="ARBA" id="ARBA00022723"/>
    </source>
</evidence>
<dbReference type="GO" id="GO:0046872">
    <property type="term" value="F:metal ion binding"/>
    <property type="evidence" value="ECO:0007669"/>
    <property type="project" value="UniProtKB-KW"/>
</dbReference>
<dbReference type="Gene3D" id="3.40.50.20">
    <property type="match status" value="1"/>
</dbReference>
<dbReference type="OrthoDB" id="9786585at2"/>
<evidence type="ECO:0000313" key="7">
    <source>
        <dbReference type="Proteomes" id="UP000199300"/>
    </source>
</evidence>
<gene>
    <name evidence="6" type="ORF">SAMN04488134_10950</name>
</gene>
<dbReference type="InterPro" id="IPR011761">
    <property type="entry name" value="ATP-grasp"/>
</dbReference>
<dbReference type="AlphaFoldDB" id="A0A1H8QUT3"/>
<dbReference type="STRING" id="872970.SAMN04488134_10950"/>
<reference evidence="6 7" key="1">
    <citation type="submission" date="2016-10" db="EMBL/GenBank/DDBJ databases">
        <authorList>
            <person name="de Groot N.N."/>
        </authorList>
    </citation>
    <scope>NUCLEOTIDE SEQUENCE [LARGE SCALE GENOMIC DNA]</scope>
    <source>
        <strain evidence="6 7">CGMCC 1.10434</strain>
    </source>
</reference>
<dbReference type="PROSITE" id="PS50975">
    <property type="entry name" value="ATP_GRASP"/>
    <property type="match status" value="1"/>
</dbReference>
<dbReference type="InterPro" id="IPR004666">
    <property type="entry name" value="Rp_bS6_RimK/Lys_biosynth_LsyX"/>
</dbReference>
<dbReference type="GO" id="GO:0005524">
    <property type="term" value="F:ATP binding"/>
    <property type="evidence" value="ECO:0007669"/>
    <property type="project" value="UniProtKB-UniRule"/>
</dbReference>
<dbReference type="SUPFAM" id="SSF56059">
    <property type="entry name" value="Glutathione synthetase ATP-binding domain-like"/>
    <property type="match status" value="1"/>
</dbReference>
<evidence type="ECO:0000256" key="4">
    <source>
        <dbReference type="PROSITE-ProRule" id="PRU00409"/>
    </source>
</evidence>
<keyword evidence="7" id="KW-1185">Reference proteome</keyword>
<keyword evidence="1" id="KW-0479">Metal-binding</keyword>
<feature type="domain" description="ATP-grasp" evidence="5">
    <location>
        <begin position="102"/>
        <end position="291"/>
    </location>
</feature>
<evidence type="ECO:0000256" key="2">
    <source>
        <dbReference type="ARBA" id="ARBA00022741"/>
    </source>
</evidence>
<dbReference type="Gene3D" id="3.30.470.20">
    <property type="entry name" value="ATP-grasp fold, B domain"/>
    <property type="match status" value="1"/>
</dbReference>
<protein>
    <submittedName>
        <fullName evidence="6">Gamma-F420-2:alpha-L-glutamate ligase</fullName>
    </submittedName>
</protein>
<evidence type="ECO:0000256" key="3">
    <source>
        <dbReference type="ARBA" id="ARBA00022840"/>
    </source>
</evidence>
<dbReference type="Pfam" id="PF08443">
    <property type="entry name" value="RimK"/>
    <property type="match status" value="1"/>
</dbReference>
<proteinExistence type="predicted"/>
<accession>A0A1H8QUT3</accession>
<evidence type="ECO:0000313" key="6">
    <source>
        <dbReference type="EMBL" id="SEO57807.1"/>
    </source>
</evidence>
<organism evidence="6 7">
    <name type="scientific">Amphibacillus marinus</name>
    <dbReference type="NCBI Taxonomy" id="872970"/>
    <lineage>
        <taxon>Bacteria</taxon>
        <taxon>Bacillati</taxon>
        <taxon>Bacillota</taxon>
        <taxon>Bacilli</taxon>
        <taxon>Bacillales</taxon>
        <taxon>Bacillaceae</taxon>
        <taxon>Amphibacillus</taxon>
    </lineage>
</organism>
<name>A0A1H8QUT3_9BACI</name>